<evidence type="ECO:0000259" key="2">
    <source>
        <dbReference type="PROSITE" id="PS50909"/>
    </source>
</evidence>
<name>A0A8K0SDM8_9HYPO</name>
<dbReference type="GO" id="GO:0007015">
    <property type="term" value="P:actin filament organization"/>
    <property type="evidence" value="ECO:0007669"/>
    <property type="project" value="InterPro"/>
</dbReference>
<evidence type="ECO:0000313" key="3">
    <source>
        <dbReference type="EMBL" id="KAH7309105.1"/>
    </source>
</evidence>
<dbReference type="Gene3D" id="1.20.58.160">
    <property type="match status" value="1"/>
</dbReference>
<dbReference type="GO" id="GO:0051666">
    <property type="term" value="P:actin cortical patch localization"/>
    <property type="evidence" value="ECO:0007669"/>
    <property type="project" value="TreeGrafter"/>
</dbReference>
<evidence type="ECO:0000256" key="1">
    <source>
        <dbReference type="SAM" id="MobiDB-lite"/>
    </source>
</evidence>
<dbReference type="PANTHER" id="PTHR47789">
    <property type="entry name" value="LAS SEVENTEEN-BINDING PROTEIN 5"/>
    <property type="match status" value="1"/>
</dbReference>
<dbReference type="AlphaFoldDB" id="A0A8K0SDM8"/>
<dbReference type="PROSITE" id="PS50909">
    <property type="entry name" value="GAT"/>
    <property type="match status" value="1"/>
</dbReference>
<organism evidence="3 4">
    <name type="scientific">Stachybotrys elegans</name>
    <dbReference type="NCBI Taxonomy" id="80388"/>
    <lineage>
        <taxon>Eukaryota</taxon>
        <taxon>Fungi</taxon>
        <taxon>Dikarya</taxon>
        <taxon>Ascomycota</taxon>
        <taxon>Pezizomycotina</taxon>
        <taxon>Sordariomycetes</taxon>
        <taxon>Hypocreomycetidae</taxon>
        <taxon>Hypocreales</taxon>
        <taxon>Stachybotryaceae</taxon>
        <taxon>Stachybotrys</taxon>
    </lineage>
</organism>
<accession>A0A8K0SDM8</accession>
<dbReference type="GO" id="GO:0006897">
    <property type="term" value="P:endocytosis"/>
    <property type="evidence" value="ECO:0007669"/>
    <property type="project" value="InterPro"/>
</dbReference>
<feature type="compositionally biased region" description="Acidic residues" evidence="1">
    <location>
        <begin position="362"/>
        <end position="372"/>
    </location>
</feature>
<dbReference type="OrthoDB" id="5393057at2759"/>
<dbReference type="SUPFAM" id="SSF89009">
    <property type="entry name" value="GAT-like domain"/>
    <property type="match status" value="1"/>
</dbReference>
<feature type="compositionally biased region" description="Basic and acidic residues" evidence="1">
    <location>
        <begin position="305"/>
        <end position="329"/>
    </location>
</feature>
<dbReference type="EMBL" id="JAGPNK010000014">
    <property type="protein sequence ID" value="KAH7309105.1"/>
    <property type="molecule type" value="Genomic_DNA"/>
</dbReference>
<dbReference type="InterPro" id="IPR038425">
    <property type="entry name" value="GAT_sf"/>
</dbReference>
<dbReference type="GO" id="GO:0043130">
    <property type="term" value="F:ubiquitin binding"/>
    <property type="evidence" value="ECO:0007669"/>
    <property type="project" value="InterPro"/>
</dbReference>
<feature type="domain" description="GAT" evidence="2">
    <location>
        <begin position="132"/>
        <end position="221"/>
    </location>
</feature>
<keyword evidence="4" id="KW-1185">Reference proteome</keyword>
<dbReference type="InterPro" id="IPR004152">
    <property type="entry name" value="GAT_dom"/>
</dbReference>
<dbReference type="PANTHER" id="PTHR47789:SF1">
    <property type="entry name" value="LAS SEVENTEEN-BINDING PROTEIN 5"/>
    <property type="match status" value="1"/>
</dbReference>
<dbReference type="Proteomes" id="UP000813444">
    <property type="component" value="Unassembled WGS sequence"/>
</dbReference>
<proteinExistence type="predicted"/>
<dbReference type="GO" id="GO:0030479">
    <property type="term" value="C:actin cortical patch"/>
    <property type="evidence" value="ECO:0007669"/>
    <property type="project" value="TreeGrafter"/>
</dbReference>
<dbReference type="CDD" id="cd21383">
    <property type="entry name" value="GAT_GGA_Tom1-like"/>
    <property type="match status" value="1"/>
</dbReference>
<evidence type="ECO:0000313" key="4">
    <source>
        <dbReference type="Proteomes" id="UP000813444"/>
    </source>
</evidence>
<feature type="region of interest" description="Disordered" evidence="1">
    <location>
        <begin position="230"/>
        <end position="387"/>
    </location>
</feature>
<comment type="caution">
    <text evidence="3">The sequence shown here is derived from an EMBL/GenBank/DDBJ whole genome shotgun (WGS) entry which is preliminary data.</text>
</comment>
<gene>
    <name evidence="3" type="ORF">B0I35DRAFT_93495</name>
</gene>
<feature type="compositionally biased region" description="Polar residues" evidence="1">
    <location>
        <begin position="235"/>
        <end position="245"/>
    </location>
</feature>
<reference evidence="3" key="1">
    <citation type="journal article" date="2021" name="Nat. Commun.">
        <title>Genetic determinants of endophytism in the Arabidopsis root mycobiome.</title>
        <authorList>
            <person name="Mesny F."/>
            <person name="Miyauchi S."/>
            <person name="Thiergart T."/>
            <person name="Pickel B."/>
            <person name="Atanasova L."/>
            <person name="Karlsson M."/>
            <person name="Huettel B."/>
            <person name="Barry K.W."/>
            <person name="Haridas S."/>
            <person name="Chen C."/>
            <person name="Bauer D."/>
            <person name="Andreopoulos W."/>
            <person name="Pangilinan J."/>
            <person name="LaButti K."/>
            <person name="Riley R."/>
            <person name="Lipzen A."/>
            <person name="Clum A."/>
            <person name="Drula E."/>
            <person name="Henrissat B."/>
            <person name="Kohler A."/>
            <person name="Grigoriev I.V."/>
            <person name="Martin F.M."/>
            <person name="Hacquard S."/>
        </authorList>
    </citation>
    <scope>NUCLEOTIDE SEQUENCE</scope>
    <source>
        <strain evidence="3">MPI-CAGE-CH-0235</strain>
    </source>
</reference>
<protein>
    <recommendedName>
        <fullName evidence="2">GAT domain-containing protein</fullName>
    </recommendedName>
</protein>
<dbReference type="GO" id="GO:0035091">
    <property type="term" value="F:phosphatidylinositol binding"/>
    <property type="evidence" value="ECO:0007669"/>
    <property type="project" value="InterPro"/>
</dbReference>
<dbReference type="InterPro" id="IPR045007">
    <property type="entry name" value="LSB5"/>
</dbReference>
<dbReference type="Pfam" id="PF03127">
    <property type="entry name" value="GAT"/>
    <property type="match status" value="1"/>
</dbReference>
<feature type="compositionally biased region" description="Low complexity" evidence="1">
    <location>
        <begin position="345"/>
        <end position="356"/>
    </location>
</feature>
<sequence>MTKDYSSRPSWQYNAVMLVRILTDNPGPTFTRHLDQKFVETTKSLLRNSRDPSVRQILAETLEDFERNRTYDKNLQGLVAMWQREKEKSARENGGRIPYIPPNMPPPMQSHMLPPTHGQNYFARQHQGNRLPEPVELASRLEEARTSAKLLEQVVMNTPASEILDNELIKEFAERCQSASRSIQGYMTCENPAPDNDTMESLIDTNEQLQTALNQHQRAVLSARKQLEGLEAEDSATNGGRSSYNDDTDLVTPISPVSTMQPVNKGKGREVDAYEAYEPPAGPPPGPSAGRAPRADDGDDPFADPFKDPQRDRSRDGFPSGDYHEDRLAYEPFNPGFGSADKGKSPAAGGSGANAKHPYDMSESDGYDDDDDIYRAGGNGKQPASKV</sequence>